<sequence>MGFFHKHSSSTDEKHPDGPPDAPPLGPPPPAYPPDIDSKPPLSSQQTYDQPLQQQQYHPAPAAQAGFGTGSSSSSQPSTYAALLLSRSDRIRIIGFPGTIVQALDMAIKRSWAPGVQQQKAYDQASWEWKLAGNPWWGQGKEAVPSRRLLAHVLHALLENGWHLSLSTDLSKKSMDKDTLIFKSGPAVQRFIFPVSFNESDKIRLIDPPHDRVKQAFDAAIRGAWPLGVQEAREKEHGAYQMKLKGNPWWTSSGDQINYSRMLACSILSAMESQGFELLGSVDMSMAGGENQSELDTWFFVSKC</sequence>
<dbReference type="EMBL" id="JAKWFO010000001">
    <property type="protein sequence ID" value="KAI9639662.1"/>
    <property type="molecule type" value="Genomic_DNA"/>
</dbReference>
<protein>
    <submittedName>
        <fullName evidence="2">Uncharacterized protein</fullName>
    </submittedName>
</protein>
<feature type="compositionally biased region" description="Low complexity" evidence="1">
    <location>
        <begin position="39"/>
        <end position="75"/>
    </location>
</feature>
<name>A0AA38HEI8_9TREE</name>
<keyword evidence="3" id="KW-1185">Reference proteome</keyword>
<dbReference type="AlphaFoldDB" id="A0AA38HEI8"/>
<dbReference type="PANTHER" id="PTHR38696:SF1">
    <property type="entry name" value="MEDIATOR OF RNA POLYMERASE II TRANSCRIPTION SUBUNIT 13"/>
    <property type="match status" value="1"/>
</dbReference>
<evidence type="ECO:0000313" key="3">
    <source>
        <dbReference type="Proteomes" id="UP001164286"/>
    </source>
</evidence>
<dbReference type="GeneID" id="77730082"/>
<evidence type="ECO:0000256" key="1">
    <source>
        <dbReference type="SAM" id="MobiDB-lite"/>
    </source>
</evidence>
<accession>A0AA38HEI8</accession>
<dbReference type="Proteomes" id="UP001164286">
    <property type="component" value="Unassembled WGS sequence"/>
</dbReference>
<dbReference type="PANTHER" id="PTHR38696">
    <property type="entry name" value="MEDIATOR OF RNA POLYMERASE II TRANSCRIPTION SUBUNIT 13"/>
    <property type="match status" value="1"/>
</dbReference>
<dbReference type="RefSeq" id="XP_052949439.1">
    <property type="nucleotide sequence ID" value="XM_053090877.1"/>
</dbReference>
<feature type="region of interest" description="Disordered" evidence="1">
    <location>
        <begin position="1"/>
        <end position="75"/>
    </location>
</feature>
<reference evidence="2" key="1">
    <citation type="journal article" date="2022" name="G3 (Bethesda)">
        <title>High quality genome of the basidiomycete yeast Dioszegia hungarica PDD-24b-2 isolated from cloud water.</title>
        <authorList>
            <person name="Jarrige D."/>
            <person name="Haridas S."/>
            <person name="Bleykasten-Grosshans C."/>
            <person name="Joly M."/>
            <person name="Nadalig T."/>
            <person name="Sancelme M."/>
            <person name="Vuilleumier S."/>
            <person name="Grigoriev I.V."/>
            <person name="Amato P."/>
            <person name="Bringel F."/>
        </authorList>
    </citation>
    <scope>NUCLEOTIDE SEQUENCE</scope>
    <source>
        <strain evidence="2">PDD-24b-2</strain>
    </source>
</reference>
<comment type="caution">
    <text evidence="2">The sequence shown here is derived from an EMBL/GenBank/DDBJ whole genome shotgun (WGS) entry which is preliminary data.</text>
</comment>
<evidence type="ECO:0000313" key="2">
    <source>
        <dbReference type="EMBL" id="KAI9639662.1"/>
    </source>
</evidence>
<feature type="compositionally biased region" description="Basic and acidic residues" evidence="1">
    <location>
        <begin position="9"/>
        <end position="18"/>
    </location>
</feature>
<proteinExistence type="predicted"/>
<organism evidence="2 3">
    <name type="scientific">Dioszegia hungarica</name>
    <dbReference type="NCBI Taxonomy" id="4972"/>
    <lineage>
        <taxon>Eukaryota</taxon>
        <taxon>Fungi</taxon>
        <taxon>Dikarya</taxon>
        <taxon>Basidiomycota</taxon>
        <taxon>Agaricomycotina</taxon>
        <taxon>Tremellomycetes</taxon>
        <taxon>Tremellales</taxon>
        <taxon>Bulleribasidiaceae</taxon>
        <taxon>Dioszegia</taxon>
    </lineage>
</organism>
<gene>
    <name evidence="2" type="ORF">MKK02DRAFT_39984</name>
</gene>
<feature type="compositionally biased region" description="Pro residues" evidence="1">
    <location>
        <begin position="19"/>
        <end position="33"/>
    </location>
</feature>